<reference evidence="2 3" key="1">
    <citation type="submission" date="2024-05" db="EMBL/GenBank/DDBJ databases">
        <title>Three bacterial strains, DH-69, EH-24, and ECK-19 isolated from coastal sediments.</title>
        <authorList>
            <person name="Ye Y.-Q."/>
            <person name="Du Z.-J."/>
        </authorList>
    </citation>
    <scope>NUCLEOTIDE SEQUENCE [LARGE SCALE GENOMIC DNA]</scope>
    <source>
        <strain evidence="2 3">ECK-19</strain>
    </source>
</reference>
<keyword evidence="3" id="KW-1185">Reference proteome</keyword>
<organism evidence="2 3">
    <name type="scientific">Hyphococcus lacteus</name>
    <dbReference type="NCBI Taxonomy" id="3143536"/>
    <lineage>
        <taxon>Bacteria</taxon>
        <taxon>Pseudomonadati</taxon>
        <taxon>Pseudomonadota</taxon>
        <taxon>Alphaproteobacteria</taxon>
        <taxon>Parvularculales</taxon>
        <taxon>Parvularculaceae</taxon>
        <taxon>Hyphococcus</taxon>
    </lineage>
</organism>
<dbReference type="CDD" id="cd00093">
    <property type="entry name" value="HTH_XRE"/>
    <property type="match status" value="1"/>
</dbReference>
<evidence type="ECO:0000313" key="3">
    <source>
        <dbReference type="Proteomes" id="UP001560685"/>
    </source>
</evidence>
<dbReference type="PROSITE" id="PS50943">
    <property type="entry name" value="HTH_CROC1"/>
    <property type="match status" value="1"/>
</dbReference>
<dbReference type="Gene3D" id="1.10.260.40">
    <property type="entry name" value="lambda repressor-like DNA-binding domains"/>
    <property type="match status" value="1"/>
</dbReference>
<comment type="caution">
    <text evidence="2">The sequence shown here is derived from an EMBL/GenBank/DDBJ whole genome shotgun (WGS) entry which is preliminary data.</text>
</comment>
<accession>A0ABV3Z123</accession>
<evidence type="ECO:0000313" key="2">
    <source>
        <dbReference type="EMBL" id="MEX6631947.1"/>
    </source>
</evidence>
<protein>
    <submittedName>
        <fullName evidence="2">Helix-turn-helix domain-containing protein</fullName>
    </submittedName>
</protein>
<feature type="domain" description="HTH cro/C1-type" evidence="1">
    <location>
        <begin position="15"/>
        <end position="69"/>
    </location>
</feature>
<dbReference type="SUPFAM" id="SSF47413">
    <property type="entry name" value="lambda repressor-like DNA-binding domains"/>
    <property type="match status" value="1"/>
</dbReference>
<dbReference type="RefSeq" id="WP_369311549.1">
    <property type="nucleotide sequence ID" value="NZ_JBEHZE010000001.1"/>
</dbReference>
<sequence length="1363" mass="155834">MPKTTSIPDHPGKYVKDLIAVKKTSVTDAAKMLGVSRVALSSFLNEKTDLSPDMAVKVSKAFGLDKNDLLSRQAEFDSWQIEQQQKSIAVKAFVPDFLSIKARQIEAWSDDNLEARATLAVMLRKLILSTSDSISEIDFPAYDNSQRHGWDGYLTSSETTPWIPAGISGWEFGCTKEPQDKANSDYKARTHNSNLCNDEKSDTTFVFVTPRNWKEKDEWAILKNKEGVWKSVRAYDASDLEQWFEQSIPAQRWFGEIIGVPRDGIITPENAWQNWSEVTDPVLPLPLFQNSVNRSKSEIGRWLETAPSRILSVSADSTDEALAFVSAFFLSDDASTVKFGDRALIFDDLSSLRKFESSVTPFIAILRHAEMAKEIGNFFKKFHTIVITPRNKSHESAEIELGQLGYEEFRSALVDLNFSDDQVTSLERKTGRSITVLRRQISTNPLIKIPEWAQNADVGRKLIPYALIGAWSREQMSDRTVVELLTEKTADQLDSELVDLLAFNEAPVWSLGAYRGAVSKMDMLFSIHPYVTEKDISDFLEIGEYVLSETDPSIELDEDKRWIADIYGKTRDHSSLLRESICETIILLAVHGNDLFQDKFGMNLEVKIDQIVRRLMTPLTREKLYSLKDEMQFYAEASPEVFLSTLESDLNSENPQILTLLEPSQNAFFGGCPRSGLLWALEGIAWNKKHLTRAIEVLAKLADHQIDDNWSNKPENTLESILKSWMPQTTATLDERIKLLQLVFKKYPGVGWRLAVSQFGNHHDSASPNYKPKWRQHHLDAEFSTVTNKDVNDFQCAAIELCLSYKPHTADTLGDLVEKLNGLGNDFRSRVWSTIEVWSKSKDANDDQKAKLRETIRRFAFTRRGKRIDKKRPIIDDARKAYDFLEPNDLIQKHQWLFETEWVEESGEELDSDDYDYKKRDERIRNLRQNAISEIYNEKGIAGVVELIKQSGAGYSIGYASGMTITAASKKIQLLSSALEGSMDEKVGEFRSFCSGFLFSINEKDQRKFFESLKAKINNEEYVRALTLAPIRQSTFDLVSELEAESYDAYWRTLEPRIFADLEAYFDLIAENMLRVGRPIAAFRTMHFVLEKLSTHLIYEMLNNMTSSSEETYGYAIRPYDVSKAFEIVQSRDIYTEDELASLEFRYISALNDSEYGIPNLESQISKSPALFMQVLAQVYRRNDDQLDPPEWIIADDELKQSHATHMHRVLDRFKKTPGSDEATDEGKVAILIEWIREVRQLCKQYARVKIGDQKIGELLAKSLADENGNWPNNAVCEALEFVATEDVMVGFSIGLFNSRGVHWRGEGGQQERDLAEKYRSIAERVAFKFPFVERIFEHIAQQYDKDAHWQDTEAGIRKRLRY</sequence>
<dbReference type="InterPro" id="IPR001387">
    <property type="entry name" value="Cro/C1-type_HTH"/>
</dbReference>
<evidence type="ECO:0000259" key="1">
    <source>
        <dbReference type="PROSITE" id="PS50943"/>
    </source>
</evidence>
<name>A0ABV3Z123_9PROT</name>
<proteinExistence type="predicted"/>
<dbReference type="Proteomes" id="UP001560685">
    <property type="component" value="Unassembled WGS sequence"/>
</dbReference>
<gene>
    <name evidence="2" type="ORF">ABFZ84_00140</name>
</gene>
<dbReference type="EMBL" id="JBEHZE010000001">
    <property type="protein sequence ID" value="MEX6631947.1"/>
    <property type="molecule type" value="Genomic_DNA"/>
</dbReference>
<dbReference type="SMART" id="SM00530">
    <property type="entry name" value="HTH_XRE"/>
    <property type="match status" value="1"/>
</dbReference>
<dbReference type="Pfam" id="PF01381">
    <property type="entry name" value="HTH_3"/>
    <property type="match status" value="1"/>
</dbReference>
<dbReference type="InterPro" id="IPR010982">
    <property type="entry name" value="Lambda_DNA-bd_dom_sf"/>
</dbReference>